<name>A0A0N8KR67_9EURY</name>
<dbReference type="EMBL" id="LKCM01000111">
    <property type="protein sequence ID" value="KPQ44090.1"/>
    <property type="molecule type" value="Genomic_DNA"/>
</dbReference>
<organism evidence="2 3">
    <name type="scientific">Candidatus Methanoperedens nitratireducens</name>
    <dbReference type="NCBI Taxonomy" id="1392998"/>
    <lineage>
        <taxon>Archaea</taxon>
        <taxon>Methanobacteriati</taxon>
        <taxon>Methanobacteriota</taxon>
        <taxon>Stenosarchaea group</taxon>
        <taxon>Methanomicrobia</taxon>
        <taxon>Methanosarcinales</taxon>
        <taxon>ANME-2 cluster</taxon>
        <taxon>Candidatus Methanoperedentaceae</taxon>
        <taxon>Candidatus Methanoperedens</taxon>
    </lineage>
</organism>
<dbReference type="AlphaFoldDB" id="A0A0N8KR67"/>
<dbReference type="Proteomes" id="UP000050360">
    <property type="component" value="Unassembled WGS sequence"/>
</dbReference>
<feature type="domain" description="DUF5714" evidence="1">
    <location>
        <begin position="1"/>
        <end position="42"/>
    </location>
</feature>
<proteinExistence type="predicted"/>
<evidence type="ECO:0000313" key="2">
    <source>
        <dbReference type="EMBL" id="KPQ44090.1"/>
    </source>
</evidence>
<comment type="caution">
    <text evidence="2">The sequence shown here is derived from an EMBL/GenBank/DDBJ whole genome shotgun (WGS) entry which is preliminary data.</text>
</comment>
<sequence length="76" mass="8134">MTSRALAAIAVNSGVRCCKRSTYAAIESALQYFKEVLGVELDHIPVQDLNVSTVTGISSVLMLIAGILRVSDKSDH</sequence>
<dbReference type="InterPro" id="IPR043768">
    <property type="entry name" value="DUF5714"/>
</dbReference>
<evidence type="ECO:0000313" key="3">
    <source>
        <dbReference type="Proteomes" id="UP000050360"/>
    </source>
</evidence>
<dbReference type="Pfam" id="PF18978">
    <property type="entry name" value="DUF5714"/>
    <property type="match status" value="1"/>
</dbReference>
<gene>
    <name evidence="2" type="ORF">MPEBLZ_01338</name>
</gene>
<accession>A0A0N8KR67</accession>
<protein>
    <recommendedName>
        <fullName evidence="1">DUF5714 domain-containing protein</fullName>
    </recommendedName>
</protein>
<reference evidence="2 3" key="1">
    <citation type="submission" date="2015-09" db="EMBL/GenBank/DDBJ databases">
        <title>A metagenomics-based metabolic model of nitrate-dependent anaerobic oxidation of methane by Methanoperedens-like archaea.</title>
        <authorList>
            <person name="Arshad A."/>
            <person name="Speth D.R."/>
            <person name="De Graaf R.M."/>
            <person name="Op Den Camp H.J."/>
            <person name="Jetten M.S."/>
            <person name="Welte C.U."/>
        </authorList>
    </citation>
    <scope>NUCLEOTIDE SEQUENCE [LARGE SCALE GENOMIC DNA]</scope>
</reference>
<evidence type="ECO:0000259" key="1">
    <source>
        <dbReference type="Pfam" id="PF18978"/>
    </source>
</evidence>